<comment type="function">
    <text evidence="6">Catalyzes the adenylation of molybdopterin as part of the biosynthesis of the molybdenum-cofactor.</text>
</comment>
<proteinExistence type="predicted"/>
<dbReference type="InterPro" id="IPR001453">
    <property type="entry name" value="MoaB/Mog_dom"/>
</dbReference>
<dbReference type="eggNOG" id="COG0521">
    <property type="taxonomic scope" value="Bacteria"/>
</dbReference>
<dbReference type="EC" id="2.7.7.75" evidence="2"/>
<keyword evidence="8" id="KW-0808">Transferase</keyword>
<evidence type="ECO:0000256" key="6">
    <source>
        <dbReference type="ARBA" id="ARBA00058212"/>
    </source>
</evidence>
<evidence type="ECO:0000256" key="5">
    <source>
        <dbReference type="ARBA" id="ARBA00051131"/>
    </source>
</evidence>
<dbReference type="NCBIfam" id="TIGR00177">
    <property type="entry name" value="molyb_syn"/>
    <property type="match status" value="1"/>
</dbReference>
<dbReference type="CDD" id="cd00886">
    <property type="entry name" value="MogA_MoaB"/>
    <property type="match status" value="1"/>
</dbReference>
<dbReference type="GO" id="GO:0061598">
    <property type="term" value="F:molybdopterin adenylyltransferase activity"/>
    <property type="evidence" value="ECO:0007669"/>
    <property type="project" value="UniProtKB-EC"/>
</dbReference>
<dbReference type="UniPathway" id="UPA00344"/>
<comment type="catalytic activity">
    <reaction evidence="5">
        <text>molybdopterin + ATP + H(+) = adenylyl-molybdopterin + diphosphate</text>
        <dbReference type="Rhea" id="RHEA:31331"/>
        <dbReference type="ChEBI" id="CHEBI:15378"/>
        <dbReference type="ChEBI" id="CHEBI:30616"/>
        <dbReference type="ChEBI" id="CHEBI:33019"/>
        <dbReference type="ChEBI" id="CHEBI:58698"/>
        <dbReference type="ChEBI" id="CHEBI:62727"/>
        <dbReference type="EC" id="2.7.7.75"/>
    </reaction>
</comment>
<keyword evidence="4" id="KW-0501">Molybdenum cofactor biosynthesis</keyword>
<dbReference type="SUPFAM" id="SSF53218">
    <property type="entry name" value="Molybdenum cofactor biosynthesis proteins"/>
    <property type="match status" value="1"/>
</dbReference>
<evidence type="ECO:0000256" key="4">
    <source>
        <dbReference type="ARBA" id="ARBA00023150"/>
    </source>
</evidence>
<accession>A0LEC1</accession>
<gene>
    <name evidence="8" type="ordered locus">Sfum_0070</name>
</gene>
<dbReference type="InterPro" id="IPR008284">
    <property type="entry name" value="MoCF_biosynth_CS"/>
</dbReference>
<dbReference type="AlphaFoldDB" id="A0LEC1"/>
<dbReference type="GO" id="GO:0006777">
    <property type="term" value="P:Mo-molybdopterin cofactor biosynthetic process"/>
    <property type="evidence" value="ECO:0007669"/>
    <property type="project" value="UniProtKB-KW"/>
</dbReference>
<dbReference type="Pfam" id="PF00994">
    <property type="entry name" value="MoCF_biosynth"/>
    <property type="match status" value="1"/>
</dbReference>
<dbReference type="RefSeq" id="WP_011696946.1">
    <property type="nucleotide sequence ID" value="NC_008554.1"/>
</dbReference>
<dbReference type="SMART" id="SM00852">
    <property type="entry name" value="MoCF_biosynth"/>
    <property type="match status" value="1"/>
</dbReference>
<dbReference type="KEGG" id="sfu:Sfum_0070"/>
<organism evidence="8 9">
    <name type="scientific">Syntrophobacter fumaroxidans (strain DSM 10017 / MPOB)</name>
    <dbReference type="NCBI Taxonomy" id="335543"/>
    <lineage>
        <taxon>Bacteria</taxon>
        <taxon>Pseudomonadati</taxon>
        <taxon>Thermodesulfobacteriota</taxon>
        <taxon>Syntrophobacteria</taxon>
        <taxon>Syntrophobacterales</taxon>
        <taxon>Syntrophobacteraceae</taxon>
        <taxon>Syntrophobacter</taxon>
    </lineage>
</organism>
<sequence>MESRTTKQAKREFLRTVAIITVSDRGARGEREDASGQALHDLLTRHGFDVCYQTIVPDEAEVISQAIRECAVVKRVALVLTTGGTGVSPRDVTPEATRAVIERLVPGMAEAMRAANLLKTPHAMLSRAVVGIRGATLVINLPGSPTGAVENLSVLLGALPHALDKIQGDMSDCARPAGG</sequence>
<dbReference type="OrthoDB" id="9784492at2"/>
<name>A0LEC1_SYNFM</name>
<dbReference type="InterPro" id="IPR036425">
    <property type="entry name" value="MoaB/Mog-like_dom_sf"/>
</dbReference>
<keyword evidence="9" id="KW-1185">Reference proteome</keyword>
<evidence type="ECO:0000313" key="8">
    <source>
        <dbReference type="EMBL" id="ABK15773.1"/>
    </source>
</evidence>
<dbReference type="STRING" id="335543.Sfum_0070"/>
<evidence type="ECO:0000259" key="7">
    <source>
        <dbReference type="SMART" id="SM00852"/>
    </source>
</evidence>
<dbReference type="InterPro" id="IPR051920">
    <property type="entry name" value="MPT_Adenylyltrnsfr/MoaC-Rel"/>
</dbReference>
<protein>
    <recommendedName>
        <fullName evidence="3">Molybdopterin adenylyltransferase</fullName>
        <ecNumber evidence="2">2.7.7.75</ecNumber>
    </recommendedName>
</protein>
<evidence type="ECO:0000256" key="2">
    <source>
        <dbReference type="ARBA" id="ARBA00012509"/>
    </source>
</evidence>
<keyword evidence="8" id="KW-0548">Nucleotidyltransferase</keyword>
<evidence type="ECO:0000313" key="9">
    <source>
        <dbReference type="Proteomes" id="UP000001784"/>
    </source>
</evidence>
<dbReference type="InParanoid" id="A0LEC1"/>
<evidence type="ECO:0000256" key="3">
    <source>
        <dbReference type="ARBA" id="ARBA00013491"/>
    </source>
</evidence>
<comment type="pathway">
    <text evidence="1">Cofactor biosynthesis; molybdopterin biosynthesis.</text>
</comment>
<dbReference type="PANTHER" id="PTHR43764:SF1">
    <property type="entry name" value="MOLYBDOPTERIN MOLYBDOTRANSFERASE"/>
    <property type="match status" value="1"/>
</dbReference>
<dbReference type="PROSITE" id="PS01078">
    <property type="entry name" value="MOCF_BIOSYNTHESIS_1"/>
    <property type="match status" value="1"/>
</dbReference>
<dbReference type="FunCoup" id="A0LEC1">
    <property type="interactions" value="199"/>
</dbReference>
<dbReference type="EMBL" id="CP000478">
    <property type="protein sequence ID" value="ABK15773.1"/>
    <property type="molecule type" value="Genomic_DNA"/>
</dbReference>
<dbReference type="HOGENOM" id="CLU_077358_1_1_7"/>
<dbReference type="Proteomes" id="UP000001784">
    <property type="component" value="Chromosome"/>
</dbReference>
<dbReference type="Gene3D" id="3.40.980.10">
    <property type="entry name" value="MoaB/Mog-like domain"/>
    <property type="match status" value="1"/>
</dbReference>
<dbReference type="PANTHER" id="PTHR43764">
    <property type="entry name" value="MOLYBDENUM COFACTOR BIOSYNTHESIS"/>
    <property type="match status" value="1"/>
</dbReference>
<feature type="domain" description="MoaB/Mog" evidence="7">
    <location>
        <begin position="18"/>
        <end position="162"/>
    </location>
</feature>
<reference evidence="8 9" key="1">
    <citation type="submission" date="2006-10" db="EMBL/GenBank/DDBJ databases">
        <title>Complete sequence of Syntrophobacter fumaroxidans MPOB.</title>
        <authorList>
            <consortium name="US DOE Joint Genome Institute"/>
            <person name="Copeland A."/>
            <person name="Lucas S."/>
            <person name="Lapidus A."/>
            <person name="Barry K."/>
            <person name="Detter J.C."/>
            <person name="Glavina del Rio T."/>
            <person name="Hammon N."/>
            <person name="Israni S."/>
            <person name="Pitluck S."/>
            <person name="Goltsman E.G."/>
            <person name="Martinez M."/>
            <person name="Schmutz J."/>
            <person name="Larimer F."/>
            <person name="Land M."/>
            <person name="Hauser L."/>
            <person name="Kyrpides N."/>
            <person name="Kim E."/>
            <person name="Boone D.R."/>
            <person name="Brockman F."/>
            <person name="Culley D."/>
            <person name="Ferry J."/>
            <person name="Gunsalus R."/>
            <person name="McInerney M.J."/>
            <person name="Morrison M."/>
            <person name="Plugge C."/>
            <person name="Rohlin L."/>
            <person name="Scholten J."/>
            <person name="Sieber J."/>
            <person name="Stams A.J.M."/>
            <person name="Worm P."/>
            <person name="Henstra A.M."/>
            <person name="Richardson P."/>
        </authorList>
    </citation>
    <scope>NUCLEOTIDE SEQUENCE [LARGE SCALE GENOMIC DNA]</scope>
    <source>
        <strain evidence="9">DSM 10017 / MPOB</strain>
    </source>
</reference>
<evidence type="ECO:0000256" key="1">
    <source>
        <dbReference type="ARBA" id="ARBA00005046"/>
    </source>
</evidence>